<keyword evidence="3" id="KW-0472">Membrane</keyword>
<feature type="transmembrane region" description="Helical" evidence="3">
    <location>
        <begin position="36"/>
        <end position="55"/>
    </location>
</feature>
<protein>
    <submittedName>
        <fullName evidence="6">Uncharacterized protein</fullName>
    </submittedName>
</protein>
<dbReference type="InterPro" id="IPR029058">
    <property type="entry name" value="AB_hydrolase_fold"/>
</dbReference>
<sequence length="616" mass="68029">MEPDKAHSKSGDVEAVKFNEDVSTMRPRSSTQVRHIAILLLGIVLLVSFGPSSFIRRGRSAVYSYPPITRDVRPPFESFTVADIGTVHWWNCTGPLDSPGTECGYIIVPLDYFNQSAGVAQIALGKYKAKTVPSKGFVFFNPGGPGVPGKLSATFMGPLLQTFIGPDYDIIGFDPRGIAETLPKTECFPSAQDYIEFKAHTVLERGYDVSPNLTNPNREHLLRTQRELDVLTEAQSAICKKNMGDILRYMGTSTVVRDIDFMATAFGGDDALINFYGASYGTILGQYLVNMLPDRIGRVVIDGVADAVAWSSEPYYKWYREWLSSTEDTYRAFASECAKAGPEYCALAEADGEDGAVIMRRVEDFIDGLYFRPMAVPGADQPGMLTYGLVRRHLLEMLYAPSQWPRVAEDFAHAIHGNGTALLNAAQLVTVYFNDLARSAVSCSDNMPFTPPRPEDVVDELLSVTKEVSRFAFATVTAEPDAGCQYWSAEPPERFDGPWNHTLSNRILIVSNTADPITPIVSGRLVNSLLPHSSRLLVQDSPGHCSLNMPSLCTAKYMQAYFKDGTLPPEGTVCKPDVAPFEVPGRRLALSDSDQEMLDKLRELERAFVTVKNLRY</sequence>
<evidence type="ECO:0000313" key="7">
    <source>
        <dbReference type="Proteomes" id="UP000250043"/>
    </source>
</evidence>
<dbReference type="InterPro" id="IPR013595">
    <property type="entry name" value="Pept_S33_TAP-like_C"/>
</dbReference>
<keyword evidence="7" id="KW-1185">Reference proteome</keyword>
<dbReference type="Pfam" id="PF08386">
    <property type="entry name" value="Abhydrolase_4"/>
    <property type="match status" value="1"/>
</dbReference>
<dbReference type="PANTHER" id="PTHR43248">
    <property type="entry name" value="2-SUCCINYL-6-HYDROXY-2,4-CYCLOHEXADIENE-1-CARBOXYLATE SYNTHASE"/>
    <property type="match status" value="1"/>
</dbReference>
<dbReference type="InterPro" id="IPR000073">
    <property type="entry name" value="AB_hydrolase_1"/>
</dbReference>
<dbReference type="InterPro" id="IPR051601">
    <property type="entry name" value="Serine_prot/Carboxylest_S33"/>
</dbReference>
<organism evidence="6 7">
    <name type="scientific">Obba rivulosa</name>
    <dbReference type="NCBI Taxonomy" id="1052685"/>
    <lineage>
        <taxon>Eukaryota</taxon>
        <taxon>Fungi</taxon>
        <taxon>Dikarya</taxon>
        <taxon>Basidiomycota</taxon>
        <taxon>Agaricomycotina</taxon>
        <taxon>Agaricomycetes</taxon>
        <taxon>Polyporales</taxon>
        <taxon>Gelatoporiaceae</taxon>
        <taxon>Obba</taxon>
    </lineage>
</organism>
<dbReference type="Proteomes" id="UP000250043">
    <property type="component" value="Unassembled WGS sequence"/>
</dbReference>
<proteinExistence type="inferred from homology"/>
<dbReference type="Pfam" id="PF00561">
    <property type="entry name" value="Abhydrolase_1"/>
    <property type="match status" value="1"/>
</dbReference>
<dbReference type="EMBL" id="KV722647">
    <property type="protein sequence ID" value="OCH84672.1"/>
    <property type="molecule type" value="Genomic_DNA"/>
</dbReference>
<feature type="domain" description="AB hydrolase-1" evidence="4">
    <location>
        <begin position="138"/>
        <end position="334"/>
    </location>
</feature>
<keyword evidence="3" id="KW-1133">Transmembrane helix</keyword>
<gene>
    <name evidence="6" type="ORF">OBBRIDRAFT_798884</name>
</gene>
<dbReference type="OrthoDB" id="425534at2759"/>
<comment type="similarity">
    <text evidence="1">Belongs to the peptidase S33 family.</text>
</comment>
<evidence type="ECO:0000259" key="4">
    <source>
        <dbReference type="Pfam" id="PF00561"/>
    </source>
</evidence>
<keyword evidence="2" id="KW-0378">Hydrolase</keyword>
<dbReference type="PANTHER" id="PTHR43248:SF25">
    <property type="entry name" value="AB HYDROLASE-1 DOMAIN-CONTAINING PROTEIN-RELATED"/>
    <property type="match status" value="1"/>
</dbReference>
<dbReference type="SUPFAM" id="SSF53474">
    <property type="entry name" value="alpha/beta-Hydrolases"/>
    <property type="match status" value="1"/>
</dbReference>
<evidence type="ECO:0000256" key="3">
    <source>
        <dbReference type="SAM" id="Phobius"/>
    </source>
</evidence>
<dbReference type="AlphaFoldDB" id="A0A8E2DFD0"/>
<evidence type="ECO:0000256" key="2">
    <source>
        <dbReference type="ARBA" id="ARBA00022801"/>
    </source>
</evidence>
<keyword evidence="3" id="KW-0812">Transmembrane</keyword>
<accession>A0A8E2DFD0</accession>
<reference evidence="6 7" key="1">
    <citation type="submission" date="2016-07" db="EMBL/GenBank/DDBJ databases">
        <title>Draft genome of the white-rot fungus Obba rivulosa 3A-2.</title>
        <authorList>
            <consortium name="DOE Joint Genome Institute"/>
            <person name="Miettinen O."/>
            <person name="Riley R."/>
            <person name="Acob R."/>
            <person name="Barry K."/>
            <person name="Cullen D."/>
            <person name="De Vries R."/>
            <person name="Hainaut M."/>
            <person name="Hatakka A."/>
            <person name="Henrissat B."/>
            <person name="Hilden K."/>
            <person name="Kuo R."/>
            <person name="Labutti K."/>
            <person name="Lipzen A."/>
            <person name="Makela M.R."/>
            <person name="Sandor L."/>
            <person name="Spatafora J.W."/>
            <person name="Grigoriev I.V."/>
            <person name="Hibbett D.S."/>
        </authorList>
    </citation>
    <scope>NUCLEOTIDE SEQUENCE [LARGE SCALE GENOMIC DNA]</scope>
    <source>
        <strain evidence="6 7">3A-2</strain>
    </source>
</reference>
<evidence type="ECO:0000259" key="5">
    <source>
        <dbReference type="Pfam" id="PF08386"/>
    </source>
</evidence>
<evidence type="ECO:0000256" key="1">
    <source>
        <dbReference type="ARBA" id="ARBA00010088"/>
    </source>
</evidence>
<evidence type="ECO:0000313" key="6">
    <source>
        <dbReference type="EMBL" id="OCH84672.1"/>
    </source>
</evidence>
<feature type="domain" description="Peptidase S33 tripeptidyl aminopeptidase-like C-terminal" evidence="5">
    <location>
        <begin position="473"/>
        <end position="574"/>
    </location>
</feature>
<name>A0A8E2DFD0_9APHY</name>
<dbReference type="GO" id="GO:0016787">
    <property type="term" value="F:hydrolase activity"/>
    <property type="evidence" value="ECO:0007669"/>
    <property type="project" value="UniProtKB-KW"/>
</dbReference>
<dbReference type="Gene3D" id="3.40.50.1820">
    <property type="entry name" value="alpha/beta hydrolase"/>
    <property type="match status" value="1"/>
</dbReference>